<evidence type="ECO:0000256" key="10">
    <source>
        <dbReference type="ARBA" id="ARBA00023316"/>
    </source>
</evidence>
<keyword evidence="6" id="KW-0134">Cell wall</keyword>
<dbReference type="InterPro" id="IPR033131">
    <property type="entry name" value="Pectinesterase_Asp_AS"/>
</dbReference>
<keyword evidence="8 13" id="KW-0378">Hydrolase</keyword>
<dbReference type="Proteomes" id="UP001632038">
    <property type="component" value="Unassembled WGS sequence"/>
</dbReference>
<dbReference type="EC" id="3.1.1.11" evidence="5 13"/>
<comment type="caution">
    <text evidence="16">The sequence shown here is derived from an EMBL/GenBank/DDBJ whole genome shotgun (WGS) entry which is preliminary data.</text>
</comment>
<evidence type="ECO:0000256" key="13">
    <source>
        <dbReference type="RuleBase" id="RU000589"/>
    </source>
</evidence>
<feature type="region of interest" description="Disordered" evidence="14">
    <location>
        <begin position="147"/>
        <end position="169"/>
    </location>
</feature>
<comment type="subcellular location">
    <subcellularLocation>
        <location evidence="1">Secreted</location>
        <location evidence="1">Cell wall</location>
    </subcellularLocation>
</comment>
<keyword evidence="10" id="KW-0961">Cell wall biogenesis/degradation</keyword>
<feature type="domain" description="Pectinesterase inhibitor" evidence="15">
    <location>
        <begin position="15"/>
        <end position="138"/>
    </location>
</feature>
<proteinExistence type="inferred from homology"/>
<dbReference type="AlphaFoldDB" id="A0ABD3BGK1"/>
<dbReference type="Pfam" id="PF01095">
    <property type="entry name" value="Pectinesterase"/>
    <property type="match status" value="1"/>
</dbReference>
<evidence type="ECO:0000256" key="1">
    <source>
        <dbReference type="ARBA" id="ARBA00004191"/>
    </source>
</evidence>
<dbReference type="Gene3D" id="2.160.20.10">
    <property type="entry name" value="Single-stranded right-handed beta-helix, Pectin lyase-like"/>
    <property type="match status" value="1"/>
</dbReference>
<evidence type="ECO:0000256" key="8">
    <source>
        <dbReference type="ARBA" id="ARBA00022801"/>
    </source>
</evidence>
<evidence type="ECO:0000259" key="15">
    <source>
        <dbReference type="SMART" id="SM00856"/>
    </source>
</evidence>
<dbReference type="InterPro" id="IPR035513">
    <property type="entry name" value="Invertase/methylesterase_inhib"/>
</dbReference>
<evidence type="ECO:0000256" key="2">
    <source>
        <dbReference type="ARBA" id="ARBA00005184"/>
    </source>
</evidence>
<dbReference type="FunFam" id="2.160.20.10:FF:000001">
    <property type="entry name" value="Pectinesterase"/>
    <property type="match status" value="1"/>
</dbReference>
<dbReference type="PROSITE" id="PS00503">
    <property type="entry name" value="PECTINESTERASE_2"/>
    <property type="match status" value="1"/>
</dbReference>
<evidence type="ECO:0000313" key="16">
    <source>
        <dbReference type="EMBL" id="KAL3616530.1"/>
    </source>
</evidence>
<evidence type="ECO:0000256" key="7">
    <source>
        <dbReference type="ARBA" id="ARBA00022525"/>
    </source>
</evidence>
<dbReference type="SUPFAM" id="SSF101148">
    <property type="entry name" value="Plant invertase/pectin methylesterase inhibitor"/>
    <property type="match status" value="1"/>
</dbReference>
<keyword evidence="9 13" id="KW-0063">Aspartyl esterase</keyword>
<comment type="similarity">
    <text evidence="3">In the N-terminal section; belongs to the PMEI family.</text>
</comment>
<evidence type="ECO:0000256" key="12">
    <source>
        <dbReference type="PROSITE-ProRule" id="PRU10040"/>
    </source>
</evidence>
<evidence type="ECO:0000256" key="3">
    <source>
        <dbReference type="ARBA" id="ARBA00006027"/>
    </source>
</evidence>
<dbReference type="PANTHER" id="PTHR31707">
    <property type="entry name" value="PECTINESTERASE"/>
    <property type="match status" value="1"/>
</dbReference>
<evidence type="ECO:0000256" key="11">
    <source>
        <dbReference type="ARBA" id="ARBA00047928"/>
    </source>
</evidence>
<keyword evidence="17" id="KW-1185">Reference proteome</keyword>
<feature type="active site" evidence="12">
    <location>
        <position position="330"/>
    </location>
</feature>
<dbReference type="NCBIfam" id="TIGR01614">
    <property type="entry name" value="PME_inhib"/>
    <property type="match status" value="1"/>
</dbReference>
<dbReference type="GO" id="GO:0045490">
    <property type="term" value="P:pectin catabolic process"/>
    <property type="evidence" value="ECO:0007669"/>
    <property type="project" value="UniProtKB-UniRule"/>
</dbReference>
<organism evidence="16 17">
    <name type="scientific">Castilleja foliolosa</name>
    <dbReference type="NCBI Taxonomy" id="1961234"/>
    <lineage>
        <taxon>Eukaryota</taxon>
        <taxon>Viridiplantae</taxon>
        <taxon>Streptophyta</taxon>
        <taxon>Embryophyta</taxon>
        <taxon>Tracheophyta</taxon>
        <taxon>Spermatophyta</taxon>
        <taxon>Magnoliopsida</taxon>
        <taxon>eudicotyledons</taxon>
        <taxon>Gunneridae</taxon>
        <taxon>Pentapetalae</taxon>
        <taxon>asterids</taxon>
        <taxon>lamiids</taxon>
        <taxon>Lamiales</taxon>
        <taxon>Orobanchaceae</taxon>
        <taxon>Pedicularideae</taxon>
        <taxon>Castillejinae</taxon>
        <taxon>Castilleja</taxon>
    </lineage>
</organism>
<dbReference type="SUPFAM" id="SSF51126">
    <property type="entry name" value="Pectin lyase-like"/>
    <property type="match status" value="1"/>
</dbReference>
<gene>
    <name evidence="16" type="ORF">CASFOL_039920</name>
</gene>
<dbReference type="EMBL" id="JAVIJP010000092">
    <property type="protein sequence ID" value="KAL3616530.1"/>
    <property type="molecule type" value="Genomic_DNA"/>
</dbReference>
<keyword evidence="13" id="KW-0732">Signal</keyword>
<dbReference type="CDD" id="cd15799">
    <property type="entry name" value="PMEI-like_4"/>
    <property type="match status" value="1"/>
</dbReference>
<dbReference type="GO" id="GO:0042545">
    <property type="term" value="P:cell wall modification"/>
    <property type="evidence" value="ECO:0007669"/>
    <property type="project" value="UniProtKB-UniRule"/>
</dbReference>
<evidence type="ECO:0000256" key="4">
    <source>
        <dbReference type="ARBA" id="ARBA00007786"/>
    </source>
</evidence>
<dbReference type="Gene3D" id="1.20.140.40">
    <property type="entry name" value="Invertase/pectin methylesterase inhibitor family protein"/>
    <property type="match status" value="1"/>
</dbReference>
<evidence type="ECO:0000256" key="5">
    <source>
        <dbReference type="ARBA" id="ARBA00013229"/>
    </source>
</evidence>
<comment type="catalytic activity">
    <reaction evidence="11 13">
        <text>[(1-&gt;4)-alpha-D-galacturonosyl methyl ester](n) + n H2O = [(1-&gt;4)-alpha-D-galacturonosyl](n) + n methanol + n H(+)</text>
        <dbReference type="Rhea" id="RHEA:22380"/>
        <dbReference type="Rhea" id="RHEA-COMP:14570"/>
        <dbReference type="Rhea" id="RHEA-COMP:14573"/>
        <dbReference type="ChEBI" id="CHEBI:15377"/>
        <dbReference type="ChEBI" id="CHEBI:15378"/>
        <dbReference type="ChEBI" id="CHEBI:17790"/>
        <dbReference type="ChEBI" id="CHEBI:140522"/>
        <dbReference type="ChEBI" id="CHEBI:140523"/>
        <dbReference type="EC" id="3.1.1.11"/>
    </reaction>
</comment>
<dbReference type="Pfam" id="PF04043">
    <property type="entry name" value="PMEI"/>
    <property type="match status" value="1"/>
</dbReference>
<feature type="compositionally biased region" description="Basic residues" evidence="14">
    <location>
        <begin position="147"/>
        <end position="158"/>
    </location>
</feature>
<feature type="chain" id="PRO_5044530734" description="Pectinesterase" evidence="13">
    <location>
        <begin position="24"/>
        <end position="492"/>
    </location>
</feature>
<feature type="signal peptide" evidence="13">
    <location>
        <begin position="1"/>
        <end position="23"/>
    </location>
</feature>
<dbReference type="InterPro" id="IPR006501">
    <property type="entry name" value="Pectinesterase_inhib_dom"/>
</dbReference>
<evidence type="ECO:0000256" key="9">
    <source>
        <dbReference type="ARBA" id="ARBA00023085"/>
    </source>
</evidence>
<dbReference type="SMART" id="SM00856">
    <property type="entry name" value="PMEI"/>
    <property type="match status" value="1"/>
</dbReference>
<evidence type="ECO:0000313" key="17">
    <source>
        <dbReference type="Proteomes" id="UP001632038"/>
    </source>
</evidence>
<comment type="similarity">
    <text evidence="4">In the C-terminal section; belongs to the pectinesterase family.</text>
</comment>
<evidence type="ECO:0000256" key="14">
    <source>
        <dbReference type="SAM" id="MobiDB-lite"/>
    </source>
</evidence>
<dbReference type="InterPro" id="IPR012334">
    <property type="entry name" value="Pectin_lyas_fold"/>
</dbReference>
<name>A0ABD3BGK1_9LAMI</name>
<comment type="pathway">
    <text evidence="2 13">Glycan metabolism; pectin degradation; 2-dehydro-3-deoxy-D-gluconate from pectin: step 1/5.</text>
</comment>
<evidence type="ECO:0000256" key="6">
    <source>
        <dbReference type="ARBA" id="ARBA00022512"/>
    </source>
</evidence>
<dbReference type="GO" id="GO:0030599">
    <property type="term" value="F:pectinesterase activity"/>
    <property type="evidence" value="ECO:0007669"/>
    <property type="project" value="UniProtKB-UniRule"/>
</dbReference>
<keyword evidence="7" id="KW-0964">Secreted</keyword>
<reference evidence="17" key="1">
    <citation type="journal article" date="2024" name="IScience">
        <title>Strigolactones Initiate the Formation of Haustorium-like Structures in Castilleja.</title>
        <authorList>
            <person name="Buerger M."/>
            <person name="Peterson D."/>
            <person name="Chory J."/>
        </authorList>
    </citation>
    <scope>NUCLEOTIDE SEQUENCE [LARGE SCALE GENOMIC DNA]</scope>
</reference>
<dbReference type="InterPro" id="IPR011050">
    <property type="entry name" value="Pectin_lyase_fold/virulence"/>
</dbReference>
<accession>A0ABD3BGK1</accession>
<dbReference type="InterPro" id="IPR000070">
    <property type="entry name" value="Pectinesterase_cat"/>
</dbReference>
<sequence length="492" mass="54810">MSSLSSTFLLLILLSATVNVVTCNKRLEVVEIAREGLLQAMSWAKGYKILNGPGRDSGFINRALSDCVNLYKEAEPRLARLVSDIEKDEFSYDDAVTWLSAASASHRTCLDGLGEKRVLFQAQQAQNLTRVIREALEVYGADRDQRRKGKGKVVRKRPGLNNEEGSLSSWDASNSKADFVVAQDGSGNYKTINDAVAALAQLGQNRAQRVVVYVKSGVYNEKVEIGRDLKNIMFVGDGIDKTVVTGNQNVQDGATTLNSATFGVSGDGFWARDITFENTAGPQKHQAVALRVSSDLSVFYRCSFKGYQDTLLVHSLRQFYRECEVHGTIDFIFGDAAVIFQQCDIYVRRPMDHQANMITAQGRDNPNENTGISILNSRVMPSYEFRDVKGNFKSYLGRPWKKYSRTVVFKTDLDGLIDGRGWKEWSGDFALSTLYYAEYMNSGDGASTSNRVNWDGFHVLSDLNEANKFAVRNFIGGDDWIPATGVPFWIEL</sequence>
<protein>
    <recommendedName>
        <fullName evidence="5 13">Pectinesterase</fullName>
        <ecNumber evidence="5 13">3.1.1.11</ecNumber>
    </recommendedName>
</protein>